<evidence type="ECO:0000256" key="11">
    <source>
        <dbReference type="ARBA" id="ARBA00022989"/>
    </source>
</evidence>
<evidence type="ECO:0000256" key="12">
    <source>
        <dbReference type="ARBA" id="ARBA00023136"/>
    </source>
</evidence>
<dbReference type="Proteomes" id="UP001274896">
    <property type="component" value="Unassembled WGS sequence"/>
</dbReference>
<keyword evidence="7" id="KW-0732">Signal</keyword>
<dbReference type="GO" id="GO:0005524">
    <property type="term" value="F:ATP binding"/>
    <property type="evidence" value="ECO:0007669"/>
    <property type="project" value="UniProtKB-KW"/>
</dbReference>
<reference evidence="15" key="1">
    <citation type="submission" date="2023-06" db="EMBL/GenBank/DDBJ databases">
        <title>Male Hemibagrus guttatus genome.</title>
        <authorList>
            <person name="Bian C."/>
        </authorList>
    </citation>
    <scope>NUCLEOTIDE SEQUENCE</scope>
    <source>
        <strain evidence="15">Male_cb2023</strain>
        <tissue evidence="15">Muscle</tissue>
    </source>
</reference>
<keyword evidence="11" id="KW-1133">Transmembrane helix</keyword>
<keyword evidence="12" id="KW-0472">Membrane</keyword>
<dbReference type="Pfam" id="PF00069">
    <property type="entry name" value="Pkinase"/>
    <property type="match status" value="1"/>
</dbReference>
<evidence type="ECO:0000256" key="8">
    <source>
        <dbReference type="ARBA" id="ARBA00022741"/>
    </source>
</evidence>
<dbReference type="EC" id="2.7.11.30" evidence="3"/>
<keyword evidence="16" id="KW-1185">Reference proteome</keyword>
<evidence type="ECO:0000256" key="1">
    <source>
        <dbReference type="ARBA" id="ARBA00004479"/>
    </source>
</evidence>
<dbReference type="GO" id="GO:0043235">
    <property type="term" value="C:receptor complex"/>
    <property type="evidence" value="ECO:0007669"/>
    <property type="project" value="TreeGrafter"/>
</dbReference>
<keyword evidence="9" id="KW-0418">Kinase</keyword>
<dbReference type="PANTHER" id="PTHR23255">
    <property type="entry name" value="TRANSFORMING GROWTH FACTOR-BETA RECEPTOR TYPE I AND II"/>
    <property type="match status" value="1"/>
</dbReference>
<dbReference type="EMBL" id="JAUCMX010000030">
    <property type="protein sequence ID" value="KAK3506822.1"/>
    <property type="molecule type" value="Genomic_DNA"/>
</dbReference>
<feature type="domain" description="Protein kinase" evidence="14">
    <location>
        <begin position="1"/>
        <end position="221"/>
    </location>
</feature>
<dbReference type="InterPro" id="IPR011009">
    <property type="entry name" value="Kinase-like_dom_sf"/>
</dbReference>
<dbReference type="GO" id="GO:0030509">
    <property type="term" value="P:BMP signaling pathway"/>
    <property type="evidence" value="ECO:0007669"/>
    <property type="project" value="TreeGrafter"/>
</dbReference>
<keyword evidence="10" id="KW-0067">ATP-binding</keyword>
<evidence type="ECO:0000256" key="7">
    <source>
        <dbReference type="ARBA" id="ARBA00022729"/>
    </source>
</evidence>
<dbReference type="GO" id="GO:0005024">
    <property type="term" value="F:transforming growth factor beta receptor activity"/>
    <property type="evidence" value="ECO:0007669"/>
    <property type="project" value="TreeGrafter"/>
</dbReference>
<keyword evidence="5" id="KW-0808">Transferase</keyword>
<dbReference type="GO" id="GO:0005886">
    <property type="term" value="C:plasma membrane"/>
    <property type="evidence" value="ECO:0007669"/>
    <property type="project" value="TreeGrafter"/>
</dbReference>
<dbReference type="InterPro" id="IPR000333">
    <property type="entry name" value="TGFB_receptor"/>
</dbReference>
<dbReference type="SUPFAM" id="SSF56112">
    <property type="entry name" value="Protein kinase-like (PK-like)"/>
    <property type="match status" value="1"/>
</dbReference>
<keyword evidence="6" id="KW-0812">Transmembrane</keyword>
<evidence type="ECO:0000313" key="16">
    <source>
        <dbReference type="Proteomes" id="UP001274896"/>
    </source>
</evidence>
<proteinExistence type="inferred from homology"/>
<comment type="similarity">
    <text evidence="2">Belongs to the protein kinase superfamily. TKL Ser/Thr protein kinase family. TGFB receptor subfamily.</text>
</comment>
<evidence type="ECO:0000256" key="3">
    <source>
        <dbReference type="ARBA" id="ARBA00012401"/>
    </source>
</evidence>
<keyword evidence="4" id="KW-0723">Serine/threonine-protein kinase</keyword>
<comment type="subcellular location">
    <subcellularLocation>
        <location evidence="1">Membrane</location>
        <topology evidence="1">Single-pass type I membrane protein</topology>
    </subcellularLocation>
</comment>
<protein>
    <recommendedName>
        <fullName evidence="3">receptor protein serine/threonine kinase</fullName>
        <ecNumber evidence="3">2.7.11.30</ecNumber>
    </recommendedName>
</protein>
<comment type="caution">
    <text evidence="15">The sequence shown here is derived from an EMBL/GenBank/DDBJ whole genome shotgun (WGS) entry which is preliminary data.</text>
</comment>
<dbReference type="PROSITE" id="PS50011">
    <property type="entry name" value="PROTEIN_KINASE_DOM"/>
    <property type="match status" value="1"/>
</dbReference>
<evidence type="ECO:0000256" key="13">
    <source>
        <dbReference type="ARBA" id="ARBA00023170"/>
    </source>
</evidence>
<evidence type="ECO:0000259" key="14">
    <source>
        <dbReference type="PROSITE" id="PS50011"/>
    </source>
</evidence>
<name>A0AAE0UJ95_9TELE</name>
<dbReference type="PANTHER" id="PTHR23255:SF49">
    <property type="entry name" value="ANTI-MUELLERIAN HORMONE TYPE-2 RECEPTOR"/>
    <property type="match status" value="1"/>
</dbReference>
<evidence type="ECO:0000256" key="10">
    <source>
        <dbReference type="ARBA" id="ARBA00022840"/>
    </source>
</evidence>
<dbReference type="InterPro" id="IPR000719">
    <property type="entry name" value="Prot_kinase_dom"/>
</dbReference>
<evidence type="ECO:0000256" key="5">
    <source>
        <dbReference type="ARBA" id="ARBA00022679"/>
    </source>
</evidence>
<evidence type="ECO:0000256" key="4">
    <source>
        <dbReference type="ARBA" id="ARBA00022527"/>
    </source>
</evidence>
<keyword evidence="13" id="KW-0675">Receptor</keyword>
<organism evidence="15 16">
    <name type="scientific">Hemibagrus guttatus</name>
    <dbReference type="NCBI Taxonomy" id="175788"/>
    <lineage>
        <taxon>Eukaryota</taxon>
        <taxon>Metazoa</taxon>
        <taxon>Chordata</taxon>
        <taxon>Craniata</taxon>
        <taxon>Vertebrata</taxon>
        <taxon>Euteleostomi</taxon>
        <taxon>Actinopterygii</taxon>
        <taxon>Neopterygii</taxon>
        <taxon>Teleostei</taxon>
        <taxon>Ostariophysi</taxon>
        <taxon>Siluriformes</taxon>
        <taxon>Bagridae</taxon>
        <taxon>Hemibagrus</taxon>
    </lineage>
</organism>
<gene>
    <name evidence="15" type="ORF">QTP70_029080</name>
</gene>
<accession>A0AAE0UJ95</accession>
<evidence type="ECO:0000256" key="6">
    <source>
        <dbReference type="ARBA" id="ARBA00022692"/>
    </source>
</evidence>
<evidence type="ECO:0000256" key="2">
    <source>
        <dbReference type="ARBA" id="ARBA00009605"/>
    </source>
</evidence>
<evidence type="ECO:0000256" key="9">
    <source>
        <dbReference type="ARBA" id="ARBA00022777"/>
    </source>
</evidence>
<dbReference type="Gene3D" id="1.10.510.10">
    <property type="entry name" value="Transferase(Phosphotransferase) domain 1"/>
    <property type="match status" value="1"/>
</dbReference>
<sequence length="226" mass="25116">MLPIHGSLNIFLSRAVCDWRQAVKLAQTLSEGLAYLHTDLQKDGVYKPAVAHGDFSSNNVLVRADGSCALCDFGCSPILLTQGQCSNEKTIQMGTLCYMAPEILEGFANLHSGHCLLQAVVYSLGLVLWELMMRCLDLFKDSPVPEHMLPYEPELGHSPTLQDLVRFVSERQLRPTIPLLWGNIAHGSFHWSLCEILEDCWDPDEDARLTASCAVNRLASLPSDLY</sequence>
<evidence type="ECO:0000313" key="15">
    <source>
        <dbReference type="EMBL" id="KAK3506822.1"/>
    </source>
</evidence>
<keyword evidence="8" id="KW-0547">Nucleotide-binding</keyword>
<dbReference type="AlphaFoldDB" id="A0AAE0UJ95"/>